<evidence type="ECO:0000313" key="3">
    <source>
        <dbReference type="EMBL" id="RKR94594.1"/>
    </source>
</evidence>
<dbReference type="AlphaFoldDB" id="A0A495K234"/>
<keyword evidence="2" id="KW-0472">Membrane</keyword>
<dbReference type="PROSITE" id="PS51318">
    <property type="entry name" value="TAT"/>
    <property type="match status" value="1"/>
</dbReference>
<keyword evidence="2" id="KW-0812">Transmembrane</keyword>
<gene>
    <name evidence="3" type="ORF">DFJ75_1391</name>
</gene>
<feature type="compositionally biased region" description="Pro residues" evidence="1">
    <location>
        <begin position="416"/>
        <end position="429"/>
    </location>
</feature>
<accession>A0A495K234</accession>
<feature type="region of interest" description="Disordered" evidence="1">
    <location>
        <begin position="101"/>
        <end position="120"/>
    </location>
</feature>
<sequence>MGGHHSKALGNRDAGQRHRRRLIGAAALAILAVVGASALTGAFADRTLAAWGDKVWGASTFGVDPAYVPTGWARASAGAGTIERPSRSPLSTVATFSGGSVTRAAPQQGSSTSSSTANGGLPWPGSVDFSLTSSQCVRHAAGTQCGSAPADAVSSAATRTSNLNFEYEGDGLLGVSLLGVSSPVGLSASCRPGQLLAPTPSGRVTFLYNGFLVREVPVPTVANGPPSYGIGTVREMWIWWKVDQTATSIRSELIMTWTQPYVFPATPEVNLRNVVLARAECGTAGQPPPLSAPSALSARQAAQATCPAVAQDGGEEVAVPDTTTTRVTKTGTPTTTPAPPAVDADDAPVDDAPVDDGTAECGGTDPTTSTADPSPTGTPTSTPSPDETDSTTTTSDTAEAIPVRPPPEGAADTAEPSPPVMVPDGPTTPSPGEEFALVGTDGADLGAARIDEVLIDQSCNTSPAVTVAVRMTVTPSTHTGEYALNGVESSQFSQGNGSGAPISSWGQPCGSLGQTLSTLTPGRTAAGWVIFEVPDPVAPVLWQPNGTAGWLISLPILSATPSETPLPPPTSPSSTSPSASLPSVSPAPEQSEGSAKEAPGSTELDE</sequence>
<dbReference type="RefSeq" id="WP_062798757.1">
    <property type="nucleotide sequence ID" value="NZ_CBCRXS010000009.1"/>
</dbReference>
<feature type="compositionally biased region" description="Acidic residues" evidence="1">
    <location>
        <begin position="343"/>
        <end position="358"/>
    </location>
</feature>
<feature type="compositionally biased region" description="Low complexity" evidence="1">
    <location>
        <begin position="572"/>
        <end position="588"/>
    </location>
</feature>
<feature type="transmembrane region" description="Helical" evidence="2">
    <location>
        <begin position="21"/>
        <end position="44"/>
    </location>
</feature>
<keyword evidence="2" id="KW-1133">Transmembrane helix</keyword>
<name>A0A495K234_WILMA</name>
<dbReference type="InterPro" id="IPR006311">
    <property type="entry name" value="TAT_signal"/>
</dbReference>
<feature type="compositionally biased region" description="Low complexity" evidence="1">
    <location>
        <begin position="363"/>
        <end position="399"/>
    </location>
</feature>
<protein>
    <submittedName>
        <fullName evidence="3">Uncharacterized protein</fullName>
    </submittedName>
</protein>
<feature type="region of interest" description="Disordered" evidence="1">
    <location>
        <begin position="306"/>
        <end position="430"/>
    </location>
</feature>
<dbReference type="EMBL" id="RBKV01000001">
    <property type="protein sequence ID" value="RKR94594.1"/>
    <property type="molecule type" value="Genomic_DNA"/>
</dbReference>
<feature type="region of interest" description="Disordered" evidence="1">
    <location>
        <begin position="560"/>
        <end position="606"/>
    </location>
</feature>
<evidence type="ECO:0000256" key="2">
    <source>
        <dbReference type="SAM" id="Phobius"/>
    </source>
</evidence>
<organism evidence="3 4">
    <name type="scientific">Williamsia marianensis</name>
    <dbReference type="NCBI Taxonomy" id="85044"/>
    <lineage>
        <taxon>Bacteria</taxon>
        <taxon>Bacillati</taxon>
        <taxon>Actinomycetota</taxon>
        <taxon>Actinomycetes</taxon>
        <taxon>Mycobacteriales</taxon>
        <taxon>Nocardiaceae</taxon>
        <taxon>Williamsia</taxon>
    </lineage>
</organism>
<reference evidence="3 4" key="1">
    <citation type="submission" date="2018-10" db="EMBL/GenBank/DDBJ databases">
        <title>Sequencing the genomes of 1000 actinobacteria strains.</title>
        <authorList>
            <person name="Klenk H.-P."/>
        </authorList>
    </citation>
    <scope>NUCLEOTIDE SEQUENCE [LARGE SCALE GENOMIC DNA]</scope>
    <source>
        <strain evidence="3 4">DSM 44343</strain>
    </source>
</reference>
<comment type="caution">
    <text evidence="3">The sequence shown here is derived from an EMBL/GenBank/DDBJ whole genome shotgun (WGS) entry which is preliminary data.</text>
</comment>
<evidence type="ECO:0000256" key="1">
    <source>
        <dbReference type="SAM" id="MobiDB-lite"/>
    </source>
</evidence>
<dbReference type="OrthoDB" id="4382153at2"/>
<evidence type="ECO:0000313" key="4">
    <source>
        <dbReference type="Proteomes" id="UP000274762"/>
    </source>
</evidence>
<dbReference type="Proteomes" id="UP000274762">
    <property type="component" value="Unassembled WGS sequence"/>
</dbReference>
<proteinExistence type="predicted"/>
<feature type="compositionally biased region" description="Low complexity" evidence="1">
    <location>
        <begin position="317"/>
        <end position="335"/>
    </location>
</feature>